<feature type="non-terminal residue" evidence="1">
    <location>
        <position position="1"/>
    </location>
</feature>
<name>A0A225VAJ0_9STRA</name>
<proteinExistence type="predicted"/>
<evidence type="ECO:0000313" key="2">
    <source>
        <dbReference type="Proteomes" id="UP000198211"/>
    </source>
</evidence>
<protein>
    <submittedName>
        <fullName evidence="1">Uncharacterized protein</fullName>
    </submittedName>
</protein>
<gene>
    <name evidence="1" type="ORF">PHMEG_00026554</name>
</gene>
<organism evidence="1 2">
    <name type="scientific">Phytophthora megakarya</name>
    <dbReference type="NCBI Taxonomy" id="4795"/>
    <lineage>
        <taxon>Eukaryota</taxon>
        <taxon>Sar</taxon>
        <taxon>Stramenopiles</taxon>
        <taxon>Oomycota</taxon>
        <taxon>Peronosporomycetes</taxon>
        <taxon>Peronosporales</taxon>
        <taxon>Peronosporaceae</taxon>
        <taxon>Phytophthora</taxon>
    </lineage>
</organism>
<dbReference type="AlphaFoldDB" id="A0A225VAJ0"/>
<evidence type="ECO:0000313" key="1">
    <source>
        <dbReference type="EMBL" id="OWZ01969.1"/>
    </source>
</evidence>
<comment type="caution">
    <text evidence="1">The sequence shown here is derived from an EMBL/GenBank/DDBJ whole genome shotgun (WGS) entry which is preliminary data.</text>
</comment>
<dbReference type="Proteomes" id="UP000198211">
    <property type="component" value="Unassembled WGS sequence"/>
</dbReference>
<reference evidence="2" key="1">
    <citation type="submission" date="2017-03" db="EMBL/GenBank/DDBJ databases">
        <title>Phytopthora megakarya and P. palmivora, two closely related causual agents of cacao black pod achieved similar genome size and gene model numbers by different mechanisms.</title>
        <authorList>
            <person name="Ali S."/>
            <person name="Shao J."/>
            <person name="Larry D.J."/>
            <person name="Kronmiller B."/>
            <person name="Shen D."/>
            <person name="Strem M.D."/>
            <person name="Melnick R.L."/>
            <person name="Guiltinan M.J."/>
            <person name="Tyler B.M."/>
            <person name="Meinhardt L.W."/>
            <person name="Bailey B.A."/>
        </authorList>
    </citation>
    <scope>NUCLEOTIDE SEQUENCE [LARGE SCALE GENOMIC DNA]</scope>
    <source>
        <strain evidence="2">zdho120</strain>
    </source>
</reference>
<accession>A0A225VAJ0</accession>
<sequence>HHDSSSARVECRGAIRYGGGLRLSNTNAALNTVGLSRPVAPPKVHMDVQSLNTELQTDLSEFVRRSIIKLPQFVELMRGQANDGSRPNKRMILEGYGDVDTFVEIAKFGARAPLVRQPAQRRPYPKKHKSADERYSCKEYPQGAGQMRCLMLDLDILDSRPEIHISLSGDVDLLTTGRVIRDLAFPDGSSLNDLANTKRICTSKFHATETLQQQEQYPDAEILLHAGNLNAVILKHEYVPLLGHLVRDNALVIDTAAAFGWSGSPAYYGVIGDAIAFLTNEERLLIEATSLNPLTGFDINYRELLSCSCVVHTWGPADAMIAALGTPHLMRIFGSTIFLLYCGRVSCSREISRLKQTSGYLVTGRSTFGFDFQQRILVTGHPHVRRREAGEDRVYHYRARSVATLTFGKYKGALRAWHSWTHDARSTVRCRHAQRMCIYNTSPISFSMVAQYGFGSNCPVRGTTIAIHFTAFLNSFKSPNSGFLATIHNFASLWTKLYGPKEEEQTLDDIVLRGSLWIPNSLAHNALSVHIRLKGSWNIDISDVEFSGHSYLGPAFHAISLLKAQHELSPEIIAVLTPCVLVDRAGVDEVMIQFHGRWASDTFKEYIRLCKESIEIFATKIG</sequence>
<dbReference type="EMBL" id="NBNE01006491">
    <property type="protein sequence ID" value="OWZ01969.1"/>
    <property type="molecule type" value="Genomic_DNA"/>
</dbReference>
<keyword evidence="2" id="KW-1185">Reference proteome</keyword>
<dbReference type="OrthoDB" id="101778at2759"/>